<dbReference type="AlphaFoldDB" id="R9GYG3"/>
<feature type="transmembrane region" description="Helical" evidence="1">
    <location>
        <begin position="227"/>
        <end position="244"/>
    </location>
</feature>
<feature type="transmembrane region" description="Helical" evidence="1">
    <location>
        <begin position="15"/>
        <end position="33"/>
    </location>
</feature>
<dbReference type="Proteomes" id="UP000014174">
    <property type="component" value="Unassembled WGS sequence"/>
</dbReference>
<sequence>MFVFAINNHVKPSKIYLIPLGILLILFAGFRGPNVSSDFETYKDYYELVRPSSEYLPFSFIEPSFVIFSKIFPYLRFVILAYAVLSVCIKLFAFEKLTPFVFYSVALWFSHFFLVLEMNQIRVGVAIGLLLLSIPSIVKRNHYQYVGLVFLAFLFHYSAIIFLPVYILNTNKVPVIYFYVIPAAYLLHFLGIGLIEVVGKLPIPQLQGKMESYRSLYEMGSYVKINVYNPVILLRVGLIYIFLFNWRYLASKNENFVVMIQILVISIVSMLLLASLPAFGLRISDLFGSVEIILLPLLFNLIKEKYWVVLFLFIFGFLIMSIDLLYNQFLEPYSF</sequence>
<keyword evidence="1" id="KW-0812">Transmembrane</keyword>
<dbReference type="EMBL" id="AQPN01000100">
    <property type="protein sequence ID" value="EOR94024.1"/>
    <property type="molecule type" value="Genomic_DNA"/>
</dbReference>
<evidence type="ECO:0000313" key="2">
    <source>
        <dbReference type="EMBL" id="EOR94024.1"/>
    </source>
</evidence>
<name>R9GYG3_9SPHI</name>
<keyword evidence="1" id="KW-1133">Transmembrane helix</keyword>
<feature type="transmembrane region" description="Helical" evidence="1">
    <location>
        <begin position="144"/>
        <end position="168"/>
    </location>
</feature>
<protein>
    <submittedName>
        <fullName evidence="2">Capsular polysaccharide biosynthesis protein</fullName>
    </submittedName>
</protein>
<feature type="transmembrane region" description="Helical" evidence="1">
    <location>
        <begin position="256"/>
        <end position="273"/>
    </location>
</feature>
<reference evidence="2 3" key="1">
    <citation type="journal article" date="2013" name="Genome Announc.">
        <title>Draft Genome Sequence of Arcticibacter svalbardensis Strain MN12-7T, a Member of the Family Sphingobacteriaceae Isolated from an Arctic Soil Sample.</title>
        <authorList>
            <person name="Shivaji S."/>
            <person name="Ara S."/>
            <person name="Prasad S."/>
            <person name="Manasa B.P."/>
            <person name="Begum Z."/>
            <person name="Singh A."/>
            <person name="Kumar Pinnaka A."/>
        </authorList>
    </citation>
    <scope>NUCLEOTIDE SEQUENCE [LARGE SCALE GENOMIC DNA]</scope>
    <source>
        <strain evidence="2 3">MN12-7</strain>
    </source>
</reference>
<dbReference type="STRING" id="1150600.ADIARSV_2858"/>
<accession>R9GYG3</accession>
<dbReference type="eggNOG" id="ENOG5032NEX">
    <property type="taxonomic scope" value="Bacteria"/>
</dbReference>
<comment type="caution">
    <text evidence="2">The sequence shown here is derived from an EMBL/GenBank/DDBJ whole genome shotgun (WGS) entry which is preliminary data.</text>
</comment>
<keyword evidence="3" id="KW-1185">Reference proteome</keyword>
<feature type="transmembrane region" description="Helical" evidence="1">
    <location>
        <begin position="175"/>
        <end position="195"/>
    </location>
</feature>
<evidence type="ECO:0000313" key="3">
    <source>
        <dbReference type="Proteomes" id="UP000014174"/>
    </source>
</evidence>
<feature type="transmembrane region" description="Helical" evidence="1">
    <location>
        <begin position="306"/>
        <end position="326"/>
    </location>
</feature>
<keyword evidence="1" id="KW-0472">Membrane</keyword>
<gene>
    <name evidence="2" type="ORF">ADIARSV_2858</name>
</gene>
<feature type="transmembrane region" description="Helical" evidence="1">
    <location>
        <begin position="121"/>
        <end position="138"/>
    </location>
</feature>
<evidence type="ECO:0000256" key="1">
    <source>
        <dbReference type="SAM" id="Phobius"/>
    </source>
</evidence>
<proteinExistence type="predicted"/>
<feature type="transmembrane region" description="Helical" evidence="1">
    <location>
        <begin position="74"/>
        <end position="94"/>
    </location>
</feature>
<dbReference type="Pfam" id="PF14897">
    <property type="entry name" value="EpsG"/>
    <property type="match status" value="1"/>
</dbReference>
<dbReference type="InterPro" id="IPR049458">
    <property type="entry name" value="EpsG-like"/>
</dbReference>
<feature type="transmembrane region" description="Helical" evidence="1">
    <location>
        <begin position="100"/>
        <end position="116"/>
    </location>
</feature>
<organism evidence="2 3">
    <name type="scientific">Arcticibacter svalbardensis MN12-7</name>
    <dbReference type="NCBI Taxonomy" id="1150600"/>
    <lineage>
        <taxon>Bacteria</taxon>
        <taxon>Pseudomonadati</taxon>
        <taxon>Bacteroidota</taxon>
        <taxon>Sphingobacteriia</taxon>
        <taxon>Sphingobacteriales</taxon>
        <taxon>Sphingobacteriaceae</taxon>
        <taxon>Arcticibacter</taxon>
    </lineage>
</organism>